<evidence type="ECO:0000313" key="5">
    <source>
        <dbReference type="Proteomes" id="UP000193067"/>
    </source>
</evidence>
<accession>A0A1Y2J209</accession>
<feature type="compositionally biased region" description="Basic residues" evidence="3">
    <location>
        <begin position="48"/>
        <end position="57"/>
    </location>
</feature>
<dbReference type="Proteomes" id="UP000193067">
    <property type="component" value="Unassembled WGS sequence"/>
</dbReference>
<dbReference type="PANTHER" id="PTHR12214:SF0">
    <property type="entry name" value="LD29489P"/>
    <property type="match status" value="1"/>
</dbReference>
<evidence type="ECO:0000256" key="2">
    <source>
        <dbReference type="ARBA" id="ARBA00023242"/>
    </source>
</evidence>
<reference evidence="4 5" key="1">
    <citation type="journal article" date="2015" name="Biotechnol. Biofuels">
        <title>Enhanced degradation of softwood versus hardwood by the white-rot fungus Pycnoporus coccineus.</title>
        <authorList>
            <person name="Couturier M."/>
            <person name="Navarro D."/>
            <person name="Chevret D."/>
            <person name="Henrissat B."/>
            <person name="Piumi F."/>
            <person name="Ruiz-Duenas F.J."/>
            <person name="Martinez A.T."/>
            <person name="Grigoriev I.V."/>
            <person name="Riley R."/>
            <person name="Lipzen A."/>
            <person name="Berrin J.G."/>
            <person name="Master E.R."/>
            <person name="Rosso M.N."/>
        </authorList>
    </citation>
    <scope>NUCLEOTIDE SEQUENCE [LARGE SCALE GENOMIC DNA]</scope>
    <source>
        <strain evidence="4 5">BRFM310</strain>
    </source>
</reference>
<dbReference type="STRING" id="1353009.A0A1Y2J209"/>
<evidence type="ECO:0000256" key="3">
    <source>
        <dbReference type="SAM" id="MobiDB-lite"/>
    </source>
</evidence>
<evidence type="ECO:0000313" key="4">
    <source>
        <dbReference type="EMBL" id="OSD07438.1"/>
    </source>
</evidence>
<protein>
    <submittedName>
        <fullName evidence="4">GCFC-domain-containing protein</fullName>
    </submittedName>
</protein>
<proteinExistence type="predicted"/>
<sequence length="782" mass="87107">MAEPPVIFKRTKSKPSQRGRIATPDLDTAPTTGTEADAEESPSDVAAKLKKKSRAKAKSTLSFGGDEEMRAQEGDGEVFKLKKSSLSRKLALRNDAPGIAPAPFEPAITARSTGPTYDAAYLNELKASTPSARPSMLADETTSQDADVLMDIDSAAQASTLTSLADADAAIPSASSILAAKQKRERLRATKASGQEDYISLSLTKRDDYSKGPHPDSRLVREEDELGDADDEFAEYTAAQERIALGKKSRKLEALKRREEMSEMIVDAEEEDEETREWEQAQLRRTGVRPESAEPAPKPVYKPAPIPSVTPIPTMGAAMARLTQSMSELTMSHAEHSAAMSKLGEEQRLLEEREKEMREMIAKAEEKRSWFSAFREWIESVATFLDEKFPQLEKLEDEHIAIIKERADMIAQRRKAEDEDDLTLFFGTPPQLQPKPDEVDELGRVVPSANSAASRADRTAAREGRRLRRRAANQQKQREEEEGYSTDASLAPADAEDYRVAMGKLMAEAKEIMADVKAEEFRDPNLGLAKWFGEWRSKFDDIYRGAWGGLGMVSAWEFWVRLEILGWNPLERPRSLDAFNWYNALYKYSRPRTGDDEDDEDEPELGPDGDLVSAMITTALIPRFCRLLESGALDAYSASDVRRLIDLAEQMEASGVERQSLKFELVLKAVHTVFAAAVAATETSLAPFLELNQPRFDPAAIPARRRFLTRRYKLLRNLLQWRRYAGDRYGLGVLATRLVTSSMLPVAETGWEVGGEEIMRKVAQSLPTELLPPALAGLLRSG</sequence>
<feature type="compositionally biased region" description="Basic and acidic residues" evidence="3">
    <location>
        <begin position="455"/>
        <end position="464"/>
    </location>
</feature>
<feature type="compositionally biased region" description="Pro residues" evidence="3">
    <location>
        <begin position="296"/>
        <end position="307"/>
    </location>
</feature>
<feature type="region of interest" description="Disordered" evidence="3">
    <location>
        <begin position="445"/>
        <end position="489"/>
    </location>
</feature>
<dbReference type="InterPro" id="IPR012890">
    <property type="entry name" value="GCFC2-like"/>
</dbReference>
<feature type="region of interest" description="Disordered" evidence="3">
    <location>
        <begin position="203"/>
        <end position="226"/>
    </location>
</feature>
<dbReference type="EMBL" id="KZ084088">
    <property type="protein sequence ID" value="OSD07438.1"/>
    <property type="molecule type" value="Genomic_DNA"/>
</dbReference>
<dbReference type="GO" id="GO:0003677">
    <property type="term" value="F:DNA binding"/>
    <property type="evidence" value="ECO:0007669"/>
    <property type="project" value="InterPro"/>
</dbReference>
<dbReference type="PANTHER" id="PTHR12214">
    <property type="entry name" value="GC-RICH SEQUENCE DNA-BINDING FACTOR"/>
    <property type="match status" value="1"/>
</dbReference>
<feature type="region of interest" description="Disordered" evidence="3">
    <location>
        <begin position="1"/>
        <end position="73"/>
    </location>
</feature>
<name>A0A1Y2J209_TRAC3</name>
<evidence type="ECO:0000256" key="1">
    <source>
        <dbReference type="ARBA" id="ARBA00004123"/>
    </source>
</evidence>
<organism evidence="4 5">
    <name type="scientific">Trametes coccinea (strain BRFM310)</name>
    <name type="common">Pycnoporus coccineus</name>
    <dbReference type="NCBI Taxonomy" id="1353009"/>
    <lineage>
        <taxon>Eukaryota</taxon>
        <taxon>Fungi</taxon>
        <taxon>Dikarya</taxon>
        <taxon>Basidiomycota</taxon>
        <taxon>Agaricomycotina</taxon>
        <taxon>Agaricomycetes</taxon>
        <taxon>Polyporales</taxon>
        <taxon>Polyporaceae</taxon>
        <taxon>Trametes</taxon>
    </lineage>
</organism>
<dbReference type="GO" id="GO:0071008">
    <property type="term" value="C:U2-type post-mRNA release spliceosomal complex"/>
    <property type="evidence" value="ECO:0007669"/>
    <property type="project" value="InterPro"/>
</dbReference>
<feature type="compositionally biased region" description="Acidic residues" evidence="3">
    <location>
        <begin position="266"/>
        <end position="276"/>
    </location>
</feature>
<feature type="compositionally biased region" description="Basic and acidic residues" evidence="3">
    <location>
        <begin position="204"/>
        <end position="221"/>
    </location>
</feature>
<keyword evidence="2" id="KW-0539">Nucleus</keyword>
<comment type="subcellular location">
    <subcellularLocation>
        <location evidence="1">Nucleus</location>
    </subcellularLocation>
</comment>
<dbReference type="OrthoDB" id="429427at2759"/>
<gene>
    <name evidence="4" type="ORF">PYCCODRAFT_1359276</name>
</gene>
<dbReference type="AlphaFoldDB" id="A0A1Y2J209"/>
<dbReference type="InterPro" id="IPR028211">
    <property type="entry name" value="Ntr2"/>
</dbReference>
<dbReference type="Pfam" id="PF15458">
    <property type="entry name" value="NTR2"/>
    <property type="match status" value="1"/>
</dbReference>
<dbReference type="GO" id="GO:0000390">
    <property type="term" value="P:spliceosomal complex disassembly"/>
    <property type="evidence" value="ECO:0007669"/>
    <property type="project" value="InterPro"/>
</dbReference>
<keyword evidence="5" id="KW-1185">Reference proteome</keyword>
<feature type="region of interest" description="Disordered" evidence="3">
    <location>
        <begin position="265"/>
        <end position="307"/>
    </location>
</feature>